<dbReference type="STRING" id="35608.A0A2U1N1A2"/>
<evidence type="ECO:0000259" key="15">
    <source>
        <dbReference type="PROSITE" id="PS50011"/>
    </source>
</evidence>
<evidence type="ECO:0000256" key="5">
    <source>
        <dbReference type="ARBA" id="ARBA00022553"/>
    </source>
</evidence>
<dbReference type="GO" id="GO:0005737">
    <property type="term" value="C:cytoplasm"/>
    <property type="evidence" value="ECO:0007669"/>
    <property type="project" value="UniProtKB-SubCell"/>
</dbReference>
<keyword evidence="5" id="KW-0597">Phosphoprotein</keyword>
<dbReference type="Gene3D" id="3.30.200.20">
    <property type="entry name" value="Phosphorylase Kinase, domain 1"/>
    <property type="match status" value="1"/>
</dbReference>
<organism evidence="16 17">
    <name type="scientific">Artemisia annua</name>
    <name type="common">Sweet wormwood</name>
    <dbReference type="NCBI Taxonomy" id="35608"/>
    <lineage>
        <taxon>Eukaryota</taxon>
        <taxon>Viridiplantae</taxon>
        <taxon>Streptophyta</taxon>
        <taxon>Embryophyta</taxon>
        <taxon>Tracheophyta</taxon>
        <taxon>Spermatophyta</taxon>
        <taxon>Magnoliopsida</taxon>
        <taxon>eudicotyledons</taxon>
        <taxon>Gunneridae</taxon>
        <taxon>Pentapetalae</taxon>
        <taxon>asterids</taxon>
        <taxon>campanulids</taxon>
        <taxon>Asterales</taxon>
        <taxon>Asteraceae</taxon>
        <taxon>Asteroideae</taxon>
        <taxon>Anthemideae</taxon>
        <taxon>Artemisiinae</taxon>
        <taxon>Artemisia</taxon>
    </lineage>
</organism>
<comment type="similarity">
    <text evidence="14">Belongs to the protein kinase superfamily.</text>
</comment>
<evidence type="ECO:0000256" key="8">
    <source>
        <dbReference type="ARBA" id="ARBA00022777"/>
    </source>
</evidence>
<gene>
    <name evidence="16" type="ORF">CTI12_AA299290</name>
</gene>
<keyword evidence="8 16" id="KW-0418">Kinase</keyword>
<evidence type="ECO:0000256" key="3">
    <source>
        <dbReference type="ARBA" id="ARBA00022490"/>
    </source>
</evidence>
<dbReference type="PANTHER" id="PTHR47987">
    <property type="entry name" value="OS08G0249100 PROTEIN"/>
    <property type="match status" value="1"/>
</dbReference>
<dbReference type="GO" id="GO:0004674">
    <property type="term" value="F:protein serine/threonine kinase activity"/>
    <property type="evidence" value="ECO:0007669"/>
    <property type="project" value="UniProtKB-KW"/>
</dbReference>
<keyword evidence="4 14" id="KW-0723">Serine/threonine-protein kinase</keyword>
<dbReference type="InterPro" id="IPR011009">
    <property type="entry name" value="Kinase-like_dom_sf"/>
</dbReference>
<comment type="caution">
    <text evidence="16">The sequence shown here is derived from an EMBL/GenBank/DDBJ whole genome shotgun (WGS) entry which is preliminary data.</text>
</comment>
<comment type="catalytic activity">
    <reaction evidence="11">
        <text>L-seryl-[protein] + ATP = O-phospho-L-seryl-[protein] + ADP + H(+)</text>
        <dbReference type="Rhea" id="RHEA:17989"/>
        <dbReference type="Rhea" id="RHEA-COMP:9863"/>
        <dbReference type="Rhea" id="RHEA-COMP:11604"/>
        <dbReference type="ChEBI" id="CHEBI:15378"/>
        <dbReference type="ChEBI" id="CHEBI:29999"/>
        <dbReference type="ChEBI" id="CHEBI:30616"/>
        <dbReference type="ChEBI" id="CHEBI:83421"/>
        <dbReference type="ChEBI" id="CHEBI:456216"/>
        <dbReference type="EC" id="2.7.11.1"/>
    </reaction>
</comment>
<sequence length="455" mass="51797">MTMRKKYRHLYDVVKRILQGKSIEAQHKGGGRSLWTSASAQDLRYLDMDKHRDYATSPRDVIEAYVQNSSNVETSRNENVSQPQSRWGKFFKLWKKNFAKRVSSLPPLTPNSSSKKTPSYKDNSDVNLCHKSSWIVFTLTELQAATNNFSKENMIGTGGFANVYKGCLHDGRLVAVKRLNKGTTEEQIVGFLSEIGTIAHVNHPNTATLIGYGIEGGTHLVMELSPHGNLGSVLRGGKEKLDWSARYKIILGMANGLSYLHENCQRRIIHRDIKADNILLMENLEPQICDFGLATWLPKDWTHHRVSKFEGTFGYCAPEYLMHGIVDEKIDVFSYGVLVLELITGHQALDESQKSLVIWHILKLVLKARPLMERNAIWELVDPSLGNDYEQEEMERVILAASLCIELSPLLRPLMSQVVMLLRNNYDPKGSTPQQKKRAFQRTYSEKLMDVQEYD</sequence>
<evidence type="ECO:0000256" key="1">
    <source>
        <dbReference type="ARBA" id="ARBA00004496"/>
    </source>
</evidence>
<dbReference type="PROSITE" id="PS00108">
    <property type="entry name" value="PROTEIN_KINASE_ST"/>
    <property type="match status" value="1"/>
</dbReference>
<evidence type="ECO:0000313" key="17">
    <source>
        <dbReference type="Proteomes" id="UP000245207"/>
    </source>
</evidence>
<evidence type="ECO:0000256" key="6">
    <source>
        <dbReference type="ARBA" id="ARBA00022679"/>
    </source>
</evidence>
<keyword evidence="7 13" id="KW-0547">Nucleotide-binding</keyword>
<dbReference type="InterPro" id="IPR046958">
    <property type="entry name" value="RBK1/2/STUNTED"/>
</dbReference>
<evidence type="ECO:0000256" key="9">
    <source>
        <dbReference type="ARBA" id="ARBA00022840"/>
    </source>
</evidence>
<evidence type="ECO:0000256" key="14">
    <source>
        <dbReference type="RuleBase" id="RU000304"/>
    </source>
</evidence>
<dbReference type="EC" id="2.7.11.1" evidence="2"/>
<evidence type="ECO:0000256" key="11">
    <source>
        <dbReference type="ARBA" id="ARBA00048679"/>
    </source>
</evidence>
<evidence type="ECO:0000256" key="4">
    <source>
        <dbReference type="ARBA" id="ARBA00022527"/>
    </source>
</evidence>
<accession>A0A2U1N1A2</accession>
<dbReference type="FunFam" id="1.10.510.10:FF:000335">
    <property type="entry name" value="receptor-like cytosolic serine/threonine-protein kinase RBK2"/>
    <property type="match status" value="1"/>
</dbReference>
<keyword evidence="9 13" id="KW-0067">ATP-binding</keyword>
<dbReference type="GO" id="GO:0051020">
    <property type="term" value="F:GTPase binding"/>
    <property type="evidence" value="ECO:0007669"/>
    <property type="project" value="UniProtKB-ARBA"/>
</dbReference>
<dbReference type="InterPro" id="IPR017441">
    <property type="entry name" value="Protein_kinase_ATP_BS"/>
</dbReference>
<feature type="binding site" evidence="13">
    <location>
        <position position="177"/>
    </location>
    <ligand>
        <name>ATP</name>
        <dbReference type="ChEBI" id="CHEBI:30616"/>
    </ligand>
</feature>
<dbReference type="OrthoDB" id="4062651at2759"/>
<dbReference type="SMART" id="SM00220">
    <property type="entry name" value="S_TKc"/>
    <property type="match status" value="1"/>
</dbReference>
<name>A0A2U1N1A2_ARTAN</name>
<protein>
    <recommendedName>
        <fullName evidence="2">non-specific serine/threonine protein kinase</fullName>
        <ecNumber evidence="2">2.7.11.1</ecNumber>
    </recommendedName>
</protein>
<comment type="subunit">
    <text evidence="12">Interacts with ARAC5 and ARAC10.</text>
</comment>
<keyword evidence="6" id="KW-0808">Transferase</keyword>
<dbReference type="PANTHER" id="PTHR47987:SF14">
    <property type="entry name" value="RECEPTOR-LIKE CYTOSOLIC SERINE_THREONINE-PROTEIN KINASE RBK2"/>
    <property type="match status" value="1"/>
</dbReference>
<evidence type="ECO:0000256" key="10">
    <source>
        <dbReference type="ARBA" id="ARBA00047899"/>
    </source>
</evidence>
<feature type="domain" description="Protein kinase" evidence="15">
    <location>
        <begin position="149"/>
        <end position="427"/>
    </location>
</feature>
<comment type="subcellular location">
    <subcellularLocation>
        <location evidence="1">Cytoplasm</location>
    </subcellularLocation>
</comment>
<evidence type="ECO:0000256" key="12">
    <source>
        <dbReference type="ARBA" id="ARBA00063228"/>
    </source>
</evidence>
<evidence type="ECO:0000256" key="7">
    <source>
        <dbReference type="ARBA" id="ARBA00022741"/>
    </source>
</evidence>
<dbReference type="AlphaFoldDB" id="A0A2U1N1A2"/>
<dbReference type="InterPro" id="IPR001245">
    <property type="entry name" value="Ser-Thr/Tyr_kinase_cat_dom"/>
</dbReference>
<evidence type="ECO:0000313" key="16">
    <source>
        <dbReference type="EMBL" id="PWA67278.1"/>
    </source>
</evidence>
<dbReference type="Gene3D" id="1.10.510.10">
    <property type="entry name" value="Transferase(Phosphotransferase) domain 1"/>
    <property type="match status" value="1"/>
</dbReference>
<dbReference type="PROSITE" id="PS50011">
    <property type="entry name" value="PROTEIN_KINASE_DOM"/>
    <property type="match status" value="1"/>
</dbReference>
<keyword evidence="3" id="KW-0963">Cytoplasm</keyword>
<dbReference type="PROSITE" id="PS00107">
    <property type="entry name" value="PROTEIN_KINASE_ATP"/>
    <property type="match status" value="1"/>
</dbReference>
<evidence type="ECO:0000256" key="2">
    <source>
        <dbReference type="ARBA" id="ARBA00012513"/>
    </source>
</evidence>
<evidence type="ECO:0000256" key="13">
    <source>
        <dbReference type="PROSITE-ProRule" id="PRU10141"/>
    </source>
</evidence>
<dbReference type="SUPFAM" id="SSF56112">
    <property type="entry name" value="Protein kinase-like (PK-like)"/>
    <property type="match status" value="1"/>
</dbReference>
<dbReference type="EMBL" id="PKPP01003862">
    <property type="protein sequence ID" value="PWA67278.1"/>
    <property type="molecule type" value="Genomic_DNA"/>
</dbReference>
<reference evidence="16 17" key="1">
    <citation type="journal article" date="2018" name="Mol. Plant">
        <title>The genome of Artemisia annua provides insight into the evolution of Asteraceae family and artemisinin biosynthesis.</title>
        <authorList>
            <person name="Shen Q."/>
            <person name="Zhang L."/>
            <person name="Liao Z."/>
            <person name="Wang S."/>
            <person name="Yan T."/>
            <person name="Shi P."/>
            <person name="Liu M."/>
            <person name="Fu X."/>
            <person name="Pan Q."/>
            <person name="Wang Y."/>
            <person name="Lv Z."/>
            <person name="Lu X."/>
            <person name="Zhang F."/>
            <person name="Jiang W."/>
            <person name="Ma Y."/>
            <person name="Chen M."/>
            <person name="Hao X."/>
            <person name="Li L."/>
            <person name="Tang Y."/>
            <person name="Lv G."/>
            <person name="Zhou Y."/>
            <person name="Sun X."/>
            <person name="Brodelius P.E."/>
            <person name="Rose J.K.C."/>
            <person name="Tang K."/>
        </authorList>
    </citation>
    <scope>NUCLEOTIDE SEQUENCE [LARGE SCALE GENOMIC DNA]</scope>
    <source>
        <strain evidence="17">cv. Huhao1</strain>
        <tissue evidence="16">Leaf</tissue>
    </source>
</reference>
<dbReference type="GO" id="GO:0005524">
    <property type="term" value="F:ATP binding"/>
    <property type="evidence" value="ECO:0007669"/>
    <property type="project" value="UniProtKB-UniRule"/>
</dbReference>
<dbReference type="Pfam" id="PF07714">
    <property type="entry name" value="PK_Tyr_Ser-Thr"/>
    <property type="match status" value="1"/>
</dbReference>
<proteinExistence type="inferred from homology"/>
<keyword evidence="17" id="KW-1185">Reference proteome</keyword>
<dbReference type="InterPro" id="IPR000719">
    <property type="entry name" value="Prot_kinase_dom"/>
</dbReference>
<dbReference type="InterPro" id="IPR008271">
    <property type="entry name" value="Ser/Thr_kinase_AS"/>
</dbReference>
<comment type="catalytic activity">
    <reaction evidence="10">
        <text>L-threonyl-[protein] + ATP = O-phospho-L-threonyl-[protein] + ADP + H(+)</text>
        <dbReference type="Rhea" id="RHEA:46608"/>
        <dbReference type="Rhea" id="RHEA-COMP:11060"/>
        <dbReference type="Rhea" id="RHEA-COMP:11605"/>
        <dbReference type="ChEBI" id="CHEBI:15378"/>
        <dbReference type="ChEBI" id="CHEBI:30013"/>
        <dbReference type="ChEBI" id="CHEBI:30616"/>
        <dbReference type="ChEBI" id="CHEBI:61977"/>
        <dbReference type="ChEBI" id="CHEBI:456216"/>
        <dbReference type="EC" id="2.7.11.1"/>
    </reaction>
</comment>
<dbReference type="Proteomes" id="UP000245207">
    <property type="component" value="Unassembled WGS sequence"/>
</dbReference>